<proteinExistence type="inferred from homology"/>
<keyword evidence="5" id="KW-0863">Zinc-finger</keyword>
<dbReference type="PANTHER" id="PTHR47835">
    <property type="entry name" value="HFM1, ATP DEPENDENT DNA HELICASE HOMOLOG"/>
    <property type="match status" value="1"/>
</dbReference>
<keyword evidence="8" id="KW-0862">Zinc</keyword>
<keyword evidence="7 20" id="KW-0347">Helicase</keyword>
<feature type="domain" description="Helicase C-terminal" evidence="19">
    <location>
        <begin position="531"/>
        <end position="716"/>
    </location>
</feature>
<dbReference type="AlphaFoldDB" id="A0A7K6G4S5"/>
<dbReference type="PROSITE" id="PS51194">
    <property type="entry name" value="HELICASE_CTER"/>
    <property type="match status" value="1"/>
</dbReference>
<comment type="function">
    <text evidence="15">Required for crossover formation and complete synapsis of homologous chromosomes during meiosis.</text>
</comment>
<evidence type="ECO:0000256" key="11">
    <source>
        <dbReference type="ARBA" id="ARBA00023254"/>
    </source>
</evidence>
<protein>
    <recommendedName>
        <fullName evidence="16">Probable ATP-dependent DNA helicase HFM1</fullName>
        <ecNumber evidence="13">5.6.2.4</ecNumber>
    </recommendedName>
    <alternativeName>
        <fullName evidence="17">DNA 3'-5' helicase HFM1</fullName>
    </alternativeName>
</protein>
<keyword evidence="21" id="KW-1185">Reference proteome</keyword>
<evidence type="ECO:0000313" key="21">
    <source>
        <dbReference type="Proteomes" id="UP000557315"/>
    </source>
</evidence>
<keyword evidence="11" id="KW-0469">Meiosis</keyword>
<dbReference type="Gene3D" id="3.40.50.300">
    <property type="entry name" value="P-loop containing nucleotide triphosphate hydrolases"/>
    <property type="match status" value="2"/>
</dbReference>
<gene>
    <name evidence="20" type="primary">Hfm1</name>
    <name evidence="20" type="ORF">DAPCHR_R11929</name>
</gene>
<organism evidence="20 21">
    <name type="scientific">Daphoenositta chrysoptera</name>
    <name type="common">varied sittella</name>
    <dbReference type="NCBI Taxonomy" id="254528"/>
    <lineage>
        <taxon>Eukaryota</taxon>
        <taxon>Metazoa</taxon>
        <taxon>Chordata</taxon>
        <taxon>Craniata</taxon>
        <taxon>Vertebrata</taxon>
        <taxon>Euteleostomi</taxon>
        <taxon>Archelosauria</taxon>
        <taxon>Archosauria</taxon>
        <taxon>Dinosauria</taxon>
        <taxon>Saurischia</taxon>
        <taxon>Theropoda</taxon>
        <taxon>Coelurosauria</taxon>
        <taxon>Aves</taxon>
        <taxon>Neognathae</taxon>
        <taxon>Neoaves</taxon>
        <taxon>Telluraves</taxon>
        <taxon>Australaves</taxon>
        <taxon>Passeriformes</taxon>
        <taxon>Corvoidea</taxon>
        <taxon>Pachycephalidae</taxon>
        <taxon>Daphoenositta</taxon>
    </lineage>
</organism>
<evidence type="ECO:0000256" key="14">
    <source>
        <dbReference type="ARBA" id="ARBA00048988"/>
    </source>
</evidence>
<evidence type="ECO:0000256" key="17">
    <source>
        <dbReference type="ARBA" id="ARBA00093665"/>
    </source>
</evidence>
<dbReference type="GO" id="GO:0008270">
    <property type="term" value="F:zinc ion binding"/>
    <property type="evidence" value="ECO:0007669"/>
    <property type="project" value="UniProtKB-KW"/>
</dbReference>
<keyword evidence="3" id="KW-0479">Metal-binding</keyword>
<evidence type="ECO:0000256" key="4">
    <source>
        <dbReference type="ARBA" id="ARBA00022741"/>
    </source>
</evidence>
<comment type="cofactor">
    <cofactor evidence="1">
        <name>Zn(2+)</name>
        <dbReference type="ChEBI" id="CHEBI:29105"/>
    </cofactor>
</comment>
<dbReference type="Pfam" id="PF23445">
    <property type="entry name" value="WHD_SNRNP200"/>
    <property type="match status" value="1"/>
</dbReference>
<comment type="catalytic activity">
    <reaction evidence="14">
        <text>ATP + H2O = ADP + phosphate + H(+)</text>
        <dbReference type="Rhea" id="RHEA:13065"/>
        <dbReference type="ChEBI" id="CHEBI:15377"/>
        <dbReference type="ChEBI" id="CHEBI:15378"/>
        <dbReference type="ChEBI" id="CHEBI:30616"/>
        <dbReference type="ChEBI" id="CHEBI:43474"/>
        <dbReference type="ChEBI" id="CHEBI:456216"/>
        <dbReference type="EC" id="5.6.2.4"/>
    </reaction>
</comment>
<evidence type="ECO:0000256" key="1">
    <source>
        <dbReference type="ARBA" id="ARBA00001947"/>
    </source>
</evidence>
<name>A0A7K6G4S5_9CORV</name>
<dbReference type="FunFam" id="3.40.50.300:FF:000950">
    <property type="entry name" value="probable ATP-dependent DNA helicase HFM1"/>
    <property type="match status" value="1"/>
</dbReference>
<evidence type="ECO:0000256" key="10">
    <source>
        <dbReference type="ARBA" id="ARBA00023235"/>
    </source>
</evidence>
<evidence type="ECO:0000256" key="13">
    <source>
        <dbReference type="ARBA" id="ARBA00034808"/>
    </source>
</evidence>
<evidence type="ECO:0000256" key="15">
    <source>
        <dbReference type="ARBA" id="ARBA00059912"/>
    </source>
</evidence>
<dbReference type="SMART" id="SM00487">
    <property type="entry name" value="DEXDc"/>
    <property type="match status" value="1"/>
</dbReference>
<keyword evidence="10" id="KW-0413">Isomerase</keyword>
<evidence type="ECO:0000256" key="3">
    <source>
        <dbReference type="ARBA" id="ARBA00022723"/>
    </source>
</evidence>
<feature type="domain" description="Helicase ATP-binding" evidence="18">
    <location>
        <begin position="301"/>
        <end position="490"/>
    </location>
</feature>
<dbReference type="EC" id="5.6.2.4" evidence="13"/>
<dbReference type="FunFam" id="3.40.50.300:FF:001076">
    <property type="entry name" value="ATP-dependent DNA helicase MER3"/>
    <property type="match status" value="1"/>
</dbReference>
<evidence type="ECO:0000256" key="5">
    <source>
        <dbReference type="ARBA" id="ARBA00022771"/>
    </source>
</evidence>
<evidence type="ECO:0000256" key="2">
    <source>
        <dbReference type="ARBA" id="ARBA00010140"/>
    </source>
</evidence>
<dbReference type="PROSITE" id="PS51192">
    <property type="entry name" value="HELICASE_ATP_BIND_1"/>
    <property type="match status" value="1"/>
</dbReference>
<dbReference type="InterPro" id="IPR052247">
    <property type="entry name" value="Meiotic_Crossover_Helicase"/>
</dbReference>
<comment type="similarity">
    <text evidence="2">Belongs to the helicase family. SKI2 subfamily.</text>
</comment>
<accession>A0A7K6G4S5</accession>
<dbReference type="GO" id="GO:0003676">
    <property type="term" value="F:nucleic acid binding"/>
    <property type="evidence" value="ECO:0007669"/>
    <property type="project" value="InterPro"/>
</dbReference>
<sequence length="904" mass="103432">MFNSADMVFSLDTLFYEKPDIRQRCLENEERKTWFIAPAPAIAEIPAAEELQRELEENSANTHMGKISYNRITEKHKKFTQQSKNNIKEVEDKSWAPVHFGIAPEKEVLQLSLGERDKISFQHENLKVVSSFVSSDENESRRVIDFSQQPQNKALNHFSENSDDESVHSTLRKRLFKKSGNMFKNTEFKVDSVDMKETDTYLNTSENMEEVTKEGLWRNNHHAPITENSDFTLHRVNNEEIVSGNGIKIQSFSNASEILDMTGTTGRKLEILRAVTEIPTQFRSIFKEFPYFNYAQSKALDDLLYTDRNFVICAPTGSGKTVMFELAITRLLMEAPLPWLNIKVVYMAPIKALCSQRFDDWKEKFGPIGLTCKELTGDTLMDDLFEIHHADIIITTPEKWDSMTRRWRDNSIVQLVRLFLIDEVHVIKDESRGATLEVVVSRMKTVQSSLWRLLENHDAVPPLRFVAVSATIPNTEDIAEWLSDSKMPAVCLKIDEDQRPVKLRKIVLGFPCSDNQTEFKFDLTLNYKIASIIQTYSEQKPALVFCATRKGVQQAASVLAKDAKFLLSIEQKQRLQRFANSLKDSKLRDLLTYGVAYHHAGMEMSDRKIIEGAFTVGDLPVLFTTSTLAMGVNLPAHLVVIKSTMHYVGGVFQEYSETDILQMIGRAGRPQFDTTATAVIMTRCSTRERYIQMLNGADIIESSLHRHLVEHLNAEIVLHTVTDVSVALEWIRSTFLYIRALKNPTHYGFSSGLDKVGIEAKLQELCLKNLNDLSSFDLIRMDEANNFKPTETGRLMAWYYIAFETVKQFFTIKGTETLKELITMISNCTEFVDVKLRTNEKKILNTLNKDKDKVTIRFPMEGKIKTREMKVNCLIQAQLGCIPIQDFTLTQDTGRIFRNGLRVT</sequence>
<dbReference type="Pfam" id="PF00271">
    <property type="entry name" value="Helicase_C"/>
    <property type="match status" value="1"/>
</dbReference>
<dbReference type="FunFam" id="1.10.10.10:FF:000012">
    <property type="entry name" value="U5 small nuclear ribonucleoprotein helicase"/>
    <property type="match status" value="1"/>
</dbReference>
<dbReference type="Gene3D" id="1.10.3380.10">
    <property type="entry name" value="Sec63 N-terminal domain-like domain"/>
    <property type="match status" value="1"/>
</dbReference>
<evidence type="ECO:0000256" key="8">
    <source>
        <dbReference type="ARBA" id="ARBA00022833"/>
    </source>
</evidence>
<evidence type="ECO:0000259" key="19">
    <source>
        <dbReference type="PROSITE" id="PS51194"/>
    </source>
</evidence>
<dbReference type="SUPFAM" id="SSF158702">
    <property type="entry name" value="Sec63 N-terminal domain-like"/>
    <property type="match status" value="1"/>
</dbReference>
<dbReference type="CDD" id="cd18023">
    <property type="entry name" value="DEXHc_HFM1"/>
    <property type="match status" value="1"/>
</dbReference>
<dbReference type="PANTHER" id="PTHR47835:SF3">
    <property type="entry name" value="HELICASE FOR MEIOSIS 1"/>
    <property type="match status" value="1"/>
</dbReference>
<comment type="catalytic activity">
    <reaction evidence="12">
        <text>Couples ATP hydrolysis with the unwinding of duplex DNA by translocating in the 3'-5' direction.</text>
        <dbReference type="EC" id="5.6.2.4"/>
    </reaction>
</comment>
<reference evidence="20 21" key="1">
    <citation type="submission" date="2019-09" db="EMBL/GenBank/DDBJ databases">
        <title>Bird 10,000 Genomes (B10K) Project - Family phase.</title>
        <authorList>
            <person name="Zhang G."/>
        </authorList>
    </citation>
    <scope>NUCLEOTIDE SEQUENCE [LARGE SCALE GENOMIC DNA]</scope>
    <source>
        <strain evidence="20">B10K-DU-029-47</strain>
        <tissue evidence="20">Heart</tissue>
    </source>
</reference>
<dbReference type="SMART" id="SM00490">
    <property type="entry name" value="HELICc"/>
    <property type="match status" value="1"/>
</dbReference>
<keyword evidence="4" id="KW-0547">Nucleotide-binding</keyword>
<dbReference type="InterPro" id="IPR004179">
    <property type="entry name" value="Sec63-dom"/>
</dbReference>
<comment type="caution">
    <text evidence="20">The sequence shown here is derived from an EMBL/GenBank/DDBJ whole genome shotgun (WGS) entry which is preliminary data.</text>
</comment>
<feature type="non-terminal residue" evidence="20">
    <location>
        <position position="904"/>
    </location>
</feature>
<dbReference type="Gene3D" id="1.10.10.10">
    <property type="entry name" value="Winged helix-like DNA-binding domain superfamily/Winged helix DNA-binding domain"/>
    <property type="match status" value="1"/>
</dbReference>
<dbReference type="GO" id="GO:0007131">
    <property type="term" value="P:reciprocal meiotic recombination"/>
    <property type="evidence" value="ECO:0007669"/>
    <property type="project" value="UniProtKB-ARBA"/>
</dbReference>
<dbReference type="InterPro" id="IPR014001">
    <property type="entry name" value="Helicase_ATP-bd"/>
</dbReference>
<dbReference type="InterPro" id="IPR036390">
    <property type="entry name" value="WH_DNA-bd_sf"/>
</dbReference>
<evidence type="ECO:0000313" key="20">
    <source>
        <dbReference type="EMBL" id="NWV58297.1"/>
    </source>
</evidence>
<dbReference type="GO" id="GO:0016787">
    <property type="term" value="F:hydrolase activity"/>
    <property type="evidence" value="ECO:0007669"/>
    <property type="project" value="UniProtKB-KW"/>
</dbReference>
<evidence type="ECO:0000256" key="6">
    <source>
        <dbReference type="ARBA" id="ARBA00022801"/>
    </source>
</evidence>
<evidence type="ECO:0000256" key="16">
    <source>
        <dbReference type="ARBA" id="ARBA00071159"/>
    </source>
</evidence>
<dbReference type="GO" id="GO:0005524">
    <property type="term" value="F:ATP binding"/>
    <property type="evidence" value="ECO:0007669"/>
    <property type="project" value="UniProtKB-KW"/>
</dbReference>
<dbReference type="SUPFAM" id="SSF46785">
    <property type="entry name" value="Winged helix' DNA-binding domain"/>
    <property type="match status" value="1"/>
</dbReference>
<dbReference type="GO" id="GO:0043138">
    <property type="term" value="F:3'-5' DNA helicase activity"/>
    <property type="evidence" value="ECO:0007669"/>
    <property type="project" value="UniProtKB-EC"/>
</dbReference>
<dbReference type="SUPFAM" id="SSF52540">
    <property type="entry name" value="P-loop containing nucleoside triphosphate hydrolases"/>
    <property type="match status" value="1"/>
</dbReference>
<dbReference type="EMBL" id="VZRO01008588">
    <property type="protein sequence ID" value="NWV58297.1"/>
    <property type="molecule type" value="Genomic_DNA"/>
</dbReference>
<feature type="non-terminal residue" evidence="20">
    <location>
        <position position="1"/>
    </location>
</feature>
<evidence type="ECO:0000256" key="9">
    <source>
        <dbReference type="ARBA" id="ARBA00022840"/>
    </source>
</evidence>
<dbReference type="Pfam" id="PF00270">
    <property type="entry name" value="DEAD"/>
    <property type="match status" value="1"/>
</dbReference>
<dbReference type="Pfam" id="PF02889">
    <property type="entry name" value="Sec63"/>
    <property type="match status" value="1"/>
</dbReference>
<dbReference type="InterPro" id="IPR036388">
    <property type="entry name" value="WH-like_DNA-bd_sf"/>
</dbReference>
<evidence type="ECO:0000259" key="18">
    <source>
        <dbReference type="PROSITE" id="PS51192"/>
    </source>
</evidence>
<evidence type="ECO:0000256" key="12">
    <source>
        <dbReference type="ARBA" id="ARBA00034617"/>
    </source>
</evidence>
<keyword evidence="9" id="KW-0067">ATP-binding</keyword>
<dbReference type="InterPro" id="IPR011545">
    <property type="entry name" value="DEAD/DEAH_box_helicase_dom"/>
</dbReference>
<keyword evidence="6" id="KW-0378">Hydrolase</keyword>
<dbReference type="InterPro" id="IPR057842">
    <property type="entry name" value="WH_MER3"/>
</dbReference>
<evidence type="ECO:0000256" key="7">
    <source>
        <dbReference type="ARBA" id="ARBA00022806"/>
    </source>
</evidence>
<dbReference type="Proteomes" id="UP000557315">
    <property type="component" value="Unassembled WGS sequence"/>
</dbReference>
<dbReference type="InterPro" id="IPR001650">
    <property type="entry name" value="Helicase_C-like"/>
</dbReference>
<dbReference type="FunFam" id="1.10.3380.10:FF:000006">
    <property type="entry name" value="probable ATP-dependent DNA helicase HFM1 isoform X1"/>
    <property type="match status" value="1"/>
</dbReference>
<dbReference type="CDD" id="cd18795">
    <property type="entry name" value="SF2_C_Ski2"/>
    <property type="match status" value="1"/>
</dbReference>
<dbReference type="InterPro" id="IPR027417">
    <property type="entry name" value="P-loop_NTPase"/>
</dbReference>